<keyword evidence="3" id="KW-1185">Reference proteome</keyword>
<keyword evidence="1" id="KW-0812">Transmembrane</keyword>
<protein>
    <submittedName>
        <fullName evidence="2">Uncharacterized protein</fullName>
    </submittedName>
</protein>
<dbReference type="Pfam" id="PF18910">
    <property type="entry name" value="DUF5665"/>
    <property type="match status" value="1"/>
</dbReference>
<reference evidence="2" key="1">
    <citation type="submission" date="2020-10" db="EMBL/GenBank/DDBJ databases">
        <title>Paenihalocynthiibacter styelae gen. nov., sp. nov., isolated from stalked sea squirt Styela clava.</title>
        <authorList>
            <person name="Kim Y.-O."/>
            <person name="Yoon J.-H."/>
        </authorList>
    </citation>
    <scope>NUCLEOTIDE SEQUENCE</scope>
    <source>
        <strain evidence="2">MYP1-1</strain>
    </source>
</reference>
<gene>
    <name evidence="2" type="ORF">H1D41_09015</name>
</gene>
<dbReference type="Proteomes" id="UP000640583">
    <property type="component" value="Unassembled WGS sequence"/>
</dbReference>
<sequence length="87" mass="9771">MSEEIAKLRREMETLNAHRFVRLHNSIPKLILFQLMRGMAFGLGTLLGATLLVSWIVYSLSSIDFIPVIGEWAAEIVDVITQKAPDS</sequence>
<dbReference type="InterPro" id="IPR043723">
    <property type="entry name" value="DUF5665"/>
</dbReference>
<evidence type="ECO:0000313" key="2">
    <source>
        <dbReference type="EMBL" id="MBI1493772.1"/>
    </source>
</evidence>
<feature type="transmembrane region" description="Helical" evidence="1">
    <location>
        <begin position="39"/>
        <end position="58"/>
    </location>
</feature>
<evidence type="ECO:0000256" key="1">
    <source>
        <dbReference type="SAM" id="Phobius"/>
    </source>
</evidence>
<keyword evidence="1" id="KW-1133">Transmembrane helix</keyword>
<evidence type="ECO:0000313" key="3">
    <source>
        <dbReference type="Proteomes" id="UP000640583"/>
    </source>
</evidence>
<accession>A0A8J7LQ41</accession>
<dbReference type="AlphaFoldDB" id="A0A8J7LQ41"/>
<proteinExistence type="predicted"/>
<organism evidence="2 3">
    <name type="scientific">Halocynthiibacter styelae</name>
    <dbReference type="NCBI Taxonomy" id="2761955"/>
    <lineage>
        <taxon>Bacteria</taxon>
        <taxon>Pseudomonadati</taxon>
        <taxon>Pseudomonadota</taxon>
        <taxon>Alphaproteobacteria</taxon>
        <taxon>Rhodobacterales</taxon>
        <taxon>Paracoccaceae</taxon>
        <taxon>Halocynthiibacter</taxon>
    </lineage>
</organism>
<dbReference type="EMBL" id="JADCKQ010000005">
    <property type="protein sequence ID" value="MBI1493772.1"/>
    <property type="molecule type" value="Genomic_DNA"/>
</dbReference>
<comment type="caution">
    <text evidence="2">The sequence shown here is derived from an EMBL/GenBank/DDBJ whole genome shotgun (WGS) entry which is preliminary data.</text>
</comment>
<keyword evidence="1" id="KW-0472">Membrane</keyword>
<name>A0A8J7LQ41_9RHOB</name>